<evidence type="ECO:0000256" key="1">
    <source>
        <dbReference type="SAM" id="MobiDB-lite"/>
    </source>
</evidence>
<evidence type="ECO:0000313" key="3">
    <source>
        <dbReference type="Proteomes" id="UP000646776"/>
    </source>
</evidence>
<dbReference type="EMBL" id="BMSA01000045">
    <property type="protein sequence ID" value="GGT94286.1"/>
    <property type="molecule type" value="Genomic_DNA"/>
</dbReference>
<gene>
    <name evidence="2" type="ORF">GCM10010226_85080</name>
</gene>
<organism evidence="2 3">
    <name type="scientific">Streptomyces phaeofaciens</name>
    <dbReference type="NCBI Taxonomy" id="68254"/>
    <lineage>
        <taxon>Bacteria</taxon>
        <taxon>Bacillati</taxon>
        <taxon>Actinomycetota</taxon>
        <taxon>Actinomycetes</taxon>
        <taxon>Kitasatosporales</taxon>
        <taxon>Streptomycetaceae</taxon>
        <taxon>Streptomyces</taxon>
    </lineage>
</organism>
<feature type="region of interest" description="Disordered" evidence="1">
    <location>
        <begin position="187"/>
        <end position="206"/>
    </location>
</feature>
<dbReference type="Pfam" id="PF19472">
    <property type="entry name" value="DUF6009"/>
    <property type="match status" value="1"/>
</dbReference>
<comment type="caution">
    <text evidence="2">The sequence shown here is derived from an EMBL/GenBank/DDBJ whole genome shotgun (WGS) entry which is preliminary data.</text>
</comment>
<dbReference type="AlphaFoldDB" id="A0A918HQF6"/>
<reference evidence="2" key="1">
    <citation type="journal article" date="2014" name="Int. J. Syst. Evol. Microbiol.">
        <title>Complete genome sequence of Corynebacterium casei LMG S-19264T (=DSM 44701T), isolated from a smear-ripened cheese.</title>
        <authorList>
            <consortium name="US DOE Joint Genome Institute (JGI-PGF)"/>
            <person name="Walter F."/>
            <person name="Albersmeier A."/>
            <person name="Kalinowski J."/>
            <person name="Ruckert C."/>
        </authorList>
    </citation>
    <scope>NUCLEOTIDE SEQUENCE</scope>
    <source>
        <strain evidence="2">JCM 4125</strain>
    </source>
</reference>
<dbReference type="InterPro" id="IPR046051">
    <property type="entry name" value="DUF6009"/>
</dbReference>
<protein>
    <submittedName>
        <fullName evidence="2">Uncharacterized protein</fullName>
    </submittedName>
</protein>
<keyword evidence="3" id="KW-1185">Reference proteome</keyword>
<dbReference type="Proteomes" id="UP000646776">
    <property type="component" value="Unassembled WGS sequence"/>
</dbReference>
<name>A0A918HQF6_9ACTN</name>
<accession>A0A918HQF6</accession>
<sequence>MSPSMPADMPSDLVFSEQGQNLAFRGTKCPSSLTVPNPRQHAVTEEGVSSMSDTLAQKITDEVEIVWVEGEEAVMARYDYVRQDLVKTPKKRGVPRITWDARIVGYANLSPEAEPPPRLGSGRWERRVFYVTPRDRSESEAASERVLFQESTPTEAVDPRTVKPKVVGTLTDRARGKYTSLENVPAFTNAAEDTQPPAPGEKGMLF</sequence>
<reference evidence="2" key="2">
    <citation type="submission" date="2020-09" db="EMBL/GenBank/DDBJ databases">
        <authorList>
            <person name="Sun Q."/>
            <person name="Ohkuma M."/>
        </authorList>
    </citation>
    <scope>NUCLEOTIDE SEQUENCE</scope>
    <source>
        <strain evidence="2">JCM 4125</strain>
    </source>
</reference>
<evidence type="ECO:0000313" key="2">
    <source>
        <dbReference type="EMBL" id="GGT94286.1"/>
    </source>
</evidence>
<proteinExistence type="predicted"/>